<organism evidence="1 2">
    <name type="scientific">Cucurbita argyrosperma subsp. sororia</name>
    <dbReference type="NCBI Taxonomy" id="37648"/>
    <lineage>
        <taxon>Eukaryota</taxon>
        <taxon>Viridiplantae</taxon>
        <taxon>Streptophyta</taxon>
        <taxon>Embryophyta</taxon>
        <taxon>Tracheophyta</taxon>
        <taxon>Spermatophyta</taxon>
        <taxon>Magnoliopsida</taxon>
        <taxon>eudicotyledons</taxon>
        <taxon>Gunneridae</taxon>
        <taxon>Pentapetalae</taxon>
        <taxon>rosids</taxon>
        <taxon>fabids</taxon>
        <taxon>Cucurbitales</taxon>
        <taxon>Cucurbitaceae</taxon>
        <taxon>Cucurbiteae</taxon>
        <taxon>Cucurbita</taxon>
    </lineage>
</organism>
<name>A0AAV6NEX0_9ROSI</name>
<dbReference type="EMBL" id="JAGKQH010000006">
    <property type="protein sequence ID" value="KAG6596579.1"/>
    <property type="molecule type" value="Genomic_DNA"/>
</dbReference>
<feature type="non-terminal residue" evidence="1">
    <location>
        <position position="1"/>
    </location>
</feature>
<evidence type="ECO:0000313" key="1">
    <source>
        <dbReference type="EMBL" id="KAG6596579.1"/>
    </source>
</evidence>
<comment type="caution">
    <text evidence="1">The sequence shown here is derived from an EMBL/GenBank/DDBJ whole genome shotgun (WGS) entry which is preliminary data.</text>
</comment>
<protein>
    <submittedName>
        <fullName evidence="1">Uncharacterized protein</fullName>
    </submittedName>
</protein>
<dbReference type="AlphaFoldDB" id="A0AAV6NEX0"/>
<dbReference type="Proteomes" id="UP000685013">
    <property type="component" value="Chromosome 6"/>
</dbReference>
<accession>A0AAV6NEX0</accession>
<proteinExistence type="predicted"/>
<reference evidence="1 2" key="1">
    <citation type="journal article" date="2021" name="Hortic Res">
        <title>The domestication of Cucurbita argyrosperma as revealed by the genome of its wild relative.</title>
        <authorList>
            <person name="Barrera-Redondo J."/>
            <person name="Sanchez-de la Vega G."/>
            <person name="Aguirre-Liguori J.A."/>
            <person name="Castellanos-Morales G."/>
            <person name="Gutierrez-Guerrero Y.T."/>
            <person name="Aguirre-Dugua X."/>
            <person name="Aguirre-Planter E."/>
            <person name="Tenaillon M.I."/>
            <person name="Lira-Saade R."/>
            <person name="Eguiarte L.E."/>
        </authorList>
    </citation>
    <scope>NUCLEOTIDE SEQUENCE [LARGE SCALE GENOMIC DNA]</scope>
    <source>
        <strain evidence="1">JBR-2021</strain>
    </source>
</reference>
<dbReference type="PANTHER" id="PTHR34375:SF3">
    <property type="entry name" value="CONDENSATION DOMAIN-CONTAINING PROTEIN"/>
    <property type="match status" value="1"/>
</dbReference>
<keyword evidence="2" id="KW-1185">Reference proteome</keyword>
<evidence type="ECO:0000313" key="2">
    <source>
        <dbReference type="Proteomes" id="UP000685013"/>
    </source>
</evidence>
<sequence length="323" mass="35553">MEDSRSRRRVATGTETAWCRAVPGGTGTAVLALSSSSSSSSAPPNLQLLQNALNKLQNAHPVLKSKLHYSPISSTVSFVTSPTPSVQVKTFKAPETSKIINDQNTLLNNNHHHAISISPLQILLEHELNENTTWRNLYRSDTAADMLFVTLYEVGSSIWVAVFRLHVAACDRTTAVSLLEELLVLMNDGGGGDKKDEMELGMENLVPRKLAKKPLLTRGLDMISYSMNSLRLTNLKFKDVKSPRRSQVECKRRGIKLSSAMVAAGLVAAHSSGGHSIHRHQRKYGVITLIDCRRFLEPLLSTHHFEAWLGVGYSLPFLGYLGA</sequence>
<gene>
    <name evidence="1" type="ORF">SDJN03_09759</name>
</gene>
<dbReference type="PANTHER" id="PTHR34375">
    <property type="entry name" value="GATA ZINC FINGER PROTEIN-RELATED"/>
    <property type="match status" value="1"/>
</dbReference>